<evidence type="ECO:0000313" key="2">
    <source>
        <dbReference type="Proteomes" id="UP000278746"/>
    </source>
</evidence>
<reference evidence="1 2" key="1">
    <citation type="submission" date="2018-10" db="EMBL/GenBank/DDBJ databases">
        <title>Bacillus Keqinensis sp. nov., a moderately halophilic bacterium isolated from a saline-alkaline lake.</title>
        <authorList>
            <person name="Wang H."/>
        </authorList>
    </citation>
    <scope>NUCLEOTIDE SEQUENCE [LARGE SCALE GENOMIC DNA]</scope>
    <source>
        <strain evidence="1 2">KQ-3</strain>
    </source>
</reference>
<accession>A0A3M7TSU2</accession>
<dbReference type="RefSeq" id="WP_122896233.1">
    <property type="nucleotide sequence ID" value="NZ_RHIB01000001.1"/>
</dbReference>
<organism evidence="1 2">
    <name type="scientific">Alteribacter keqinensis</name>
    <dbReference type="NCBI Taxonomy" id="2483800"/>
    <lineage>
        <taxon>Bacteria</taxon>
        <taxon>Bacillati</taxon>
        <taxon>Bacillota</taxon>
        <taxon>Bacilli</taxon>
        <taxon>Bacillales</taxon>
        <taxon>Bacillaceae</taxon>
        <taxon>Alteribacter</taxon>
    </lineage>
</organism>
<dbReference type="OrthoDB" id="2412610at2"/>
<comment type="caution">
    <text evidence="1">The sequence shown here is derived from an EMBL/GenBank/DDBJ whole genome shotgun (WGS) entry which is preliminary data.</text>
</comment>
<sequence length="205" mass="23801">MKWNQNKWKTAFFSLLTIVTLITVFIMFMLLRLFGPIDDPEWTQVERGDWESQYPSFVLEADKGNLNRLIQQELDKEDPGREYDIYLEDEVHFRASFSVFGSQVPVEMNLAPEVTDDGNIILQETSFRIGSISLPSAQVFRMMDSMADLPDFVYINPNESMIYIQLQEGVSEDVLVEVEEFNLEDDRIRFTIFLTGEGEPEEGME</sequence>
<protein>
    <submittedName>
        <fullName evidence="1">DUF2140 family protein</fullName>
    </submittedName>
</protein>
<proteinExistence type="predicted"/>
<keyword evidence="2" id="KW-1185">Reference proteome</keyword>
<gene>
    <name evidence="1" type="ORF">EBO34_01700</name>
</gene>
<name>A0A3M7TSU2_9BACI</name>
<dbReference type="Pfam" id="PF09911">
    <property type="entry name" value="DUF2140"/>
    <property type="match status" value="1"/>
</dbReference>
<dbReference type="InterPro" id="IPR018672">
    <property type="entry name" value="DUF2140"/>
</dbReference>
<dbReference type="Proteomes" id="UP000278746">
    <property type="component" value="Unassembled WGS sequence"/>
</dbReference>
<dbReference type="AlphaFoldDB" id="A0A3M7TSU2"/>
<dbReference type="EMBL" id="RHIB01000001">
    <property type="protein sequence ID" value="RNA68708.1"/>
    <property type="molecule type" value="Genomic_DNA"/>
</dbReference>
<evidence type="ECO:0000313" key="1">
    <source>
        <dbReference type="EMBL" id="RNA68708.1"/>
    </source>
</evidence>